<dbReference type="EMBL" id="CP038850">
    <property type="protein sequence ID" value="QCT58517.1"/>
    <property type="molecule type" value="Genomic_DNA"/>
</dbReference>
<dbReference type="AlphaFoldDB" id="A0AAE6F2P4"/>
<protein>
    <submittedName>
        <fullName evidence="1">Uncharacterized protein</fullName>
    </submittedName>
</protein>
<sequence length="71" mass="8038">MTWNKTTLENAKLPFTKYDAQAQKHDDGSEFPEGTQLIFKRGKHFTTLLFDNKNILKSIGITTVLVDPVAN</sequence>
<accession>A0AAE6F2P4</accession>
<gene>
    <name evidence="1" type="ORF">E1948_14835</name>
</gene>
<organism evidence="1">
    <name type="scientific">Staphylococcus aureus</name>
    <dbReference type="NCBI Taxonomy" id="1280"/>
    <lineage>
        <taxon>Bacteria</taxon>
        <taxon>Bacillati</taxon>
        <taxon>Bacillota</taxon>
        <taxon>Bacilli</taxon>
        <taxon>Bacillales</taxon>
        <taxon>Staphylococcaceae</taxon>
        <taxon>Staphylococcus</taxon>
    </lineage>
</organism>
<name>A0AAE6F2P4_STAAU</name>
<evidence type="ECO:0000313" key="1">
    <source>
        <dbReference type="EMBL" id="QCT58517.1"/>
    </source>
</evidence>
<proteinExistence type="predicted"/>
<reference evidence="1" key="1">
    <citation type="submission" date="2019-04" db="EMBL/GenBank/DDBJ databases">
        <title>Whole-genome sequencing of local methicillin-resistant S. aureus strain Lr2.</title>
        <authorList>
            <person name="Ullah N."/>
            <person name="Ali A."/>
        </authorList>
    </citation>
    <scope>NUCLEOTIDE SEQUENCE [LARGE SCALE GENOMIC DNA]</scope>
    <source>
        <strain evidence="1">Lr2</strain>
    </source>
</reference>